<comment type="subcellular location">
    <subcellularLocation>
        <location evidence="1">Cell membrane</location>
        <topology evidence="1">Multi-pass membrane protein</topology>
    </subcellularLocation>
</comment>
<dbReference type="Gene3D" id="3.40.50.300">
    <property type="entry name" value="P-loop containing nucleotide triphosphate hydrolases"/>
    <property type="match status" value="1"/>
</dbReference>
<reference evidence="10 11" key="1">
    <citation type="submission" date="2017-08" db="EMBL/GenBank/DDBJ databases">
        <title>Infants hospitalized years apart are colonized by the same room-sourced microbial strains.</title>
        <authorList>
            <person name="Brooks B."/>
            <person name="Olm M.R."/>
            <person name="Firek B.A."/>
            <person name="Baker R."/>
            <person name="Thomas B.C."/>
            <person name="Morowitz M.J."/>
            <person name="Banfield J.F."/>
        </authorList>
    </citation>
    <scope>NUCLEOTIDE SEQUENCE [LARGE SCALE GENOMIC DNA]</scope>
    <source>
        <strain evidence="10">S2_006_000_R2_64</strain>
    </source>
</reference>
<protein>
    <submittedName>
        <fullName evidence="10">Multidrug ABC transporter ATP-binding protein</fullName>
    </submittedName>
</protein>
<evidence type="ECO:0000256" key="4">
    <source>
        <dbReference type="ARBA" id="ARBA00022840"/>
    </source>
</evidence>
<evidence type="ECO:0000313" key="11">
    <source>
        <dbReference type="Proteomes" id="UP000249739"/>
    </source>
</evidence>
<dbReference type="GO" id="GO:0005524">
    <property type="term" value="F:ATP binding"/>
    <property type="evidence" value="ECO:0007669"/>
    <property type="project" value="UniProtKB-KW"/>
</dbReference>
<evidence type="ECO:0000256" key="5">
    <source>
        <dbReference type="ARBA" id="ARBA00022989"/>
    </source>
</evidence>
<dbReference type="GO" id="GO:0016887">
    <property type="term" value="F:ATP hydrolysis activity"/>
    <property type="evidence" value="ECO:0007669"/>
    <property type="project" value="InterPro"/>
</dbReference>
<dbReference type="PANTHER" id="PTHR43394">
    <property type="entry name" value="ATP-DEPENDENT PERMEASE MDL1, MITOCHONDRIAL"/>
    <property type="match status" value="1"/>
</dbReference>
<dbReference type="InterPro" id="IPR039421">
    <property type="entry name" value="Type_1_exporter"/>
</dbReference>
<dbReference type="AlphaFoldDB" id="A0A2W5FCF7"/>
<name>A0A2W5FCF7_9BACT</name>
<feature type="domain" description="ABC transmembrane type-1" evidence="9">
    <location>
        <begin position="42"/>
        <end position="328"/>
    </location>
</feature>
<feature type="transmembrane region" description="Helical" evidence="7">
    <location>
        <begin position="40"/>
        <end position="61"/>
    </location>
</feature>
<dbReference type="InterPro" id="IPR003593">
    <property type="entry name" value="AAA+_ATPase"/>
</dbReference>
<dbReference type="InterPro" id="IPR027417">
    <property type="entry name" value="P-loop_NTPase"/>
</dbReference>
<dbReference type="Pfam" id="PF00005">
    <property type="entry name" value="ABC_tran"/>
    <property type="match status" value="1"/>
</dbReference>
<keyword evidence="4 10" id="KW-0067">ATP-binding</keyword>
<dbReference type="InterPro" id="IPR003439">
    <property type="entry name" value="ABC_transporter-like_ATP-bd"/>
</dbReference>
<feature type="transmembrane region" description="Helical" evidence="7">
    <location>
        <begin position="269"/>
        <end position="290"/>
    </location>
</feature>
<dbReference type="Proteomes" id="UP000249739">
    <property type="component" value="Unassembled WGS sequence"/>
</dbReference>
<dbReference type="PANTHER" id="PTHR43394:SF1">
    <property type="entry name" value="ATP-BINDING CASSETTE SUB-FAMILY B MEMBER 10, MITOCHONDRIAL"/>
    <property type="match status" value="1"/>
</dbReference>
<keyword evidence="2 7" id="KW-0812">Transmembrane</keyword>
<keyword evidence="3" id="KW-0547">Nucleotide-binding</keyword>
<comment type="caution">
    <text evidence="10">The sequence shown here is derived from an EMBL/GenBank/DDBJ whole genome shotgun (WGS) entry which is preliminary data.</text>
</comment>
<dbReference type="EMBL" id="QFOT01000166">
    <property type="protein sequence ID" value="PZP53751.1"/>
    <property type="molecule type" value="Genomic_DNA"/>
</dbReference>
<dbReference type="SUPFAM" id="SSF90123">
    <property type="entry name" value="ABC transporter transmembrane region"/>
    <property type="match status" value="1"/>
</dbReference>
<feature type="transmembrane region" description="Helical" evidence="7">
    <location>
        <begin position="81"/>
        <end position="98"/>
    </location>
</feature>
<dbReference type="Gene3D" id="1.20.1560.10">
    <property type="entry name" value="ABC transporter type 1, transmembrane domain"/>
    <property type="match status" value="1"/>
</dbReference>
<dbReference type="GO" id="GO:0015421">
    <property type="term" value="F:ABC-type oligopeptide transporter activity"/>
    <property type="evidence" value="ECO:0007669"/>
    <property type="project" value="TreeGrafter"/>
</dbReference>
<evidence type="ECO:0000259" key="8">
    <source>
        <dbReference type="PROSITE" id="PS50893"/>
    </source>
</evidence>
<dbReference type="InterPro" id="IPR036640">
    <property type="entry name" value="ABC1_TM_sf"/>
</dbReference>
<dbReference type="PROSITE" id="PS00211">
    <property type="entry name" value="ABC_TRANSPORTER_1"/>
    <property type="match status" value="1"/>
</dbReference>
<dbReference type="InterPro" id="IPR011527">
    <property type="entry name" value="ABC1_TM_dom"/>
</dbReference>
<evidence type="ECO:0000256" key="6">
    <source>
        <dbReference type="ARBA" id="ARBA00023136"/>
    </source>
</evidence>
<feature type="domain" description="ABC transporter" evidence="8">
    <location>
        <begin position="362"/>
        <end position="601"/>
    </location>
</feature>
<proteinExistence type="predicted"/>
<feature type="transmembrane region" description="Helical" evidence="7">
    <location>
        <begin position="296"/>
        <end position="314"/>
    </location>
</feature>
<dbReference type="GO" id="GO:0005886">
    <property type="term" value="C:plasma membrane"/>
    <property type="evidence" value="ECO:0007669"/>
    <property type="project" value="UniProtKB-SubCell"/>
</dbReference>
<evidence type="ECO:0000256" key="2">
    <source>
        <dbReference type="ARBA" id="ARBA00022692"/>
    </source>
</evidence>
<keyword evidence="6 7" id="KW-0472">Membrane</keyword>
<organism evidence="10 11">
    <name type="scientific">Micavibrio aeruginosavorus</name>
    <dbReference type="NCBI Taxonomy" id="349221"/>
    <lineage>
        <taxon>Bacteria</taxon>
        <taxon>Pseudomonadati</taxon>
        <taxon>Bdellovibrionota</taxon>
        <taxon>Bdellovibrionia</taxon>
        <taxon>Bdellovibrionales</taxon>
        <taxon>Pseudobdellovibrionaceae</taxon>
        <taxon>Micavibrio</taxon>
    </lineage>
</organism>
<evidence type="ECO:0000259" key="9">
    <source>
        <dbReference type="PROSITE" id="PS50929"/>
    </source>
</evidence>
<dbReference type="PROSITE" id="PS50893">
    <property type="entry name" value="ABC_TRANSPORTER_2"/>
    <property type="match status" value="1"/>
</dbReference>
<feature type="transmembrane region" description="Helical" evidence="7">
    <location>
        <begin position="189"/>
        <end position="208"/>
    </location>
</feature>
<dbReference type="SMART" id="SM00382">
    <property type="entry name" value="AAA"/>
    <property type="match status" value="1"/>
</dbReference>
<dbReference type="FunFam" id="3.40.50.300:FF:000218">
    <property type="entry name" value="Multidrug ABC transporter ATP-binding protein"/>
    <property type="match status" value="1"/>
</dbReference>
<evidence type="ECO:0000256" key="1">
    <source>
        <dbReference type="ARBA" id="ARBA00004651"/>
    </source>
</evidence>
<dbReference type="Pfam" id="PF00664">
    <property type="entry name" value="ABC_membrane"/>
    <property type="match status" value="1"/>
</dbReference>
<sequence>MANFFKKFIELSAKEGKHTQFPSTVGKTILQIYQLDKWRWNLLLCFSTTAAIMEPVIMWFLGKFIDNISTGKLSPENALTSPYFLFVIFMFLIIIPVFDSIENFIQNMLITTRSVQRTRFRAMNYLTRQSVDFFSNEMAGRLASKAFEFSRAAGDLMLTLMTQTWYVLAFFLGTLAFCINAHWMLGLVLLGWGAVSISLIAFFTPIIARRSTQTVESYSTAMGRSVDILSNISLTKLFSRPESENIGFMGLLNEHVYNVFHKNKAVTTAVALIYLTNGIFVAGIIFLAIWQWTNNIIPIGVIVALFPLVLRIRVQTDWLFMQASMLSEQYGSVLNGIEVLQRPFTVLDKPDAQALQPVKGNIKFENVNFTYPSGRQIFNGLTLEIPEGQKVGLVGPSGAGKTTLVNLLLRFYDLDSGHIKIDGINIDEVTQDSLRAQISMVTQEPALLNRSILENLKYGNIEATQEQIEHAAQQAAAHEFIPHLKDTDGRTGYQAHVGERGIKLSGGQRQRIAIGRLILKNAPIMLLDEATSALDSDVEAVVQEQIYPLMENRTVIAIAHRLSTLIRMDRLLVMEDGRIIEDGTHAELLAQNGLYFRLWHRQSQGFLPED</sequence>
<feature type="transmembrane region" description="Helical" evidence="7">
    <location>
        <begin position="165"/>
        <end position="183"/>
    </location>
</feature>
<dbReference type="CDD" id="cd07346">
    <property type="entry name" value="ABC_6TM_exporters"/>
    <property type="match status" value="1"/>
</dbReference>
<evidence type="ECO:0000256" key="7">
    <source>
        <dbReference type="SAM" id="Phobius"/>
    </source>
</evidence>
<accession>A0A2W5FCF7</accession>
<evidence type="ECO:0000256" key="3">
    <source>
        <dbReference type="ARBA" id="ARBA00022741"/>
    </source>
</evidence>
<dbReference type="PROSITE" id="PS50929">
    <property type="entry name" value="ABC_TM1F"/>
    <property type="match status" value="1"/>
</dbReference>
<dbReference type="SUPFAM" id="SSF52540">
    <property type="entry name" value="P-loop containing nucleoside triphosphate hydrolases"/>
    <property type="match status" value="1"/>
</dbReference>
<evidence type="ECO:0000313" key="10">
    <source>
        <dbReference type="EMBL" id="PZP53751.1"/>
    </source>
</evidence>
<keyword evidence="5 7" id="KW-1133">Transmembrane helix</keyword>
<dbReference type="InterPro" id="IPR017871">
    <property type="entry name" value="ABC_transporter-like_CS"/>
</dbReference>
<gene>
    <name evidence="10" type="ORF">DI586_10670</name>
</gene>